<dbReference type="Pfam" id="PF09619">
    <property type="entry name" value="YscW"/>
    <property type="match status" value="1"/>
</dbReference>
<name>A0ABY7YSF5_9HYPH</name>
<dbReference type="PANTHER" id="PTHR35535">
    <property type="entry name" value="HEAT SHOCK PROTEIN HSLJ"/>
    <property type="match status" value="1"/>
</dbReference>
<evidence type="ECO:0000259" key="1">
    <source>
        <dbReference type="Pfam" id="PF03724"/>
    </source>
</evidence>
<dbReference type="EMBL" id="CP118246">
    <property type="protein sequence ID" value="WDR04122.1"/>
    <property type="molecule type" value="Genomic_DNA"/>
</dbReference>
<dbReference type="Pfam" id="PF03724">
    <property type="entry name" value="META"/>
    <property type="match status" value="1"/>
</dbReference>
<proteinExistence type="predicted"/>
<dbReference type="Gene3D" id="2.40.128.270">
    <property type="match status" value="1"/>
</dbReference>
<keyword evidence="3" id="KW-1185">Reference proteome</keyword>
<feature type="domain" description="DUF306" evidence="1">
    <location>
        <begin position="148"/>
        <end position="253"/>
    </location>
</feature>
<dbReference type="InterPro" id="IPR005184">
    <property type="entry name" value="DUF306_Meta_HslJ"/>
</dbReference>
<protein>
    <submittedName>
        <fullName evidence="2">META domain-containing protein</fullName>
    </submittedName>
</protein>
<gene>
    <name evidence="2" type="ORF">PSQ19_09030</name>
</gene>
<evidence type="ECO:0000313" key="2">
    <source>
        <dbReference type="EMBL" id="WDR04122.1"/>
    </source>
</evidence>
<dbReference type="InterPro" id="IPR038670">
    <property type="entry name" value="HslJ-like_sf"/>
</dbReference>
<evidence type="ECO:0000313" key="3">
    <source>
        <dbReference type="Proteomes" id="UP001220530"/>
    </source>
</evidence>
<dbReference type="RefSeq" id="WP_282220507.1">
    <property type="nucleotide sequence ID" value="NZ_CP118246.1"/>
</dbReference>
<reference evidence="2 3" key="1">
    <citation type="submission" date="2023-02" db="EMBL/GenBank/DDBJ databases">
        <title>Devosia algicola sp. nov., isolated from the phycosphere of marine algae.</title>
        <authorList>
            <person name="Kim J.M."/>
            <person name="Lee J.K."/>
            <person name="Choi B.J."/>
            <person name="Bayburt H."/>
            <person name="Jeon C.O."/>
        </authorList>
    </citation>
    <scope>NUCLEOTIDE SEQUENCE [LARGE SCALE GENOMIC DNA]</scope>
    <source>
        <strain evidence="2 3">G20-9</strain>
    </source>
</reference>
<accession>A0ABY7YSF5</accession>
<dbReference type="Proteomes" id="UP001220530">
    <property type="component" value="Chromosome"/>
</dbReference>
<dbReference type="InterPro" id="IPR053147">
    <property type="entry name" value="Hsp_HslJ-like"/>
</dbReference>
<sequence length="258" mass="27542">MPPWPCSLWLGCQHTLPSLSQHVTGQITYRERVALPPNSSLRMAIVDIAKPDFPEIVVATAAISPTGQVPLQFDFSVQSRLFNANGQFGVTAQIIADNQVWFATARPVPIRSGSTPALLLTLSMADTSNTNVTLAANSPSVRLAVSGELFDTQWQIVTIAGNPVIGETDLSFSIATDHRGGGNAGCNSYFAQINIDGQQLTVGPIAATRMACAPAVMVQEAALFAALENVWTYKLTKSELVLLGTDGAVLLKLHARRN</sequence>
<dbReference type="InterPro" id="IPR039366">
    <property type="entry name" value="Pilotin"/>
</dbReference>
<organism evidence="2 3">
    <name type="scientific">Devosia algicola</name>
    <dbReference type="NCBI Taxonomy" id="3026418"/>
    <lineage>
        <taxon>Bacteria</taxon>
        <taxon>Pseudomonadati</taxon>
        <taxon>Pseudomonadota</taxon>
        <taxon>Alphaproteobacteria</taxon>
        <taxon>Hyphomicrobiales</taxon>
        <taxon>Devosiaceae</taxon>
        <taxon>Devosia</taxon>
    </lineage>
</organism>
<dbReference type="PANTHER" id="PTHR35535:SF1">
    <property type="entry name" value="HEAT SHOCK PROTEIN HSLJ"/>
    <property type="match status" value="1"/>
</dbReference>